<keyword evidence="1" id="KW-1133">Transmembrane helix</keyword>
<dbReference type="Gene3D" id="2.60.40.10">
    <property type="entry name" value="Immunoglobulins"/>
    <property type="match status" value="1"/>
</dbReference>
<dbReference type="RefSeq" id="WP_065320562.1">
    <property type="nucleotide sequence ID" value="NZ_CP017477.1"/>
</dbReference>
<name>A0A1B8TP60_9FLAO</name>
<evidence type="ECO:0000256" key="1">
    <source>
        <dbReference type="SAM" id="Phobius"/>
    </source>
</evidence>
<evidence type="ECO:0000313" key="3">
    <source>
        <dbReference type="EMBL" id="OBY61430.1"/>
    </source>
</evidence>
<dbReference type="SUPFAM" id="SSF46894">
    <property type="entry name" value="C-terminal effector domain of the bipartite response regulators"/>
    <property type="match status" value="1"/>
</dbReference>
<keyword evidence="4" id="KW-1185">Reference proteome</keyword>
<dbReference type="STRING" id="1774273.LPB03_13770"/>
<sequence length="930" mass="108433">MSFKKNLFLLFFFISGLLIGQEIPPILKFQPEDYRAENQNWAITQNKNKTIFVANNEGLLEYNGAIWTLNPSSDNTVIRSLLADEDKIYSGSYMEFGFWKKDQKGILNYKSISKKIEDKLFEDENIWNIKKYQKWILFQSLHRIYFYNIETEEINYLTDFNNYYRIFEIDAVIYIFKKDGSLVKLENGKEVLITFFPEKYNVKLVLNLFKIDNDFLVLTRSEGFFLIENGNVKKWDAPVNQEFKKDQIFCGIRLKDNSFMLGTISNGVLHISSKGEVINRIDQTVGLTNNTVLYLYEDEDGNVWSALDNGINCLNNQSFIKEFNDDDGHFGTTYCSLSFDDKIYIGTNQGLFYKAKNTNEPLKKVSGITGQIWSLFATNGDLLCGHTSGTYQIKNNTALKITDFSGTWNFREIPEKSNLILQGHYSGMSILEKQNGIWSLRNKLEGFQNSARFFELINSKDVFVNHEYKGVYKLVFDDDYQNFKENNLLSTVEKGKGSGLTKYDDNLLYSYNKGVFRLNPSTNNFEKDSVFSSLFSSDEYVSGKLISDKNNKLWSFNKSTISYLEKGPIENKFSINFIPVQSYLRKTTVSFENISNVYNNSYLIGKTNGYLLLDLDKKQDFAHKIYLNNIILKNADTLGVNLQKAGDFKADQNSIEFQFSSPVYNKYEFINYQYQINDTNWIDLGNTSSLNFENLSFGTYEVKLRSTIANNLSDNTISYTFRINPPIYFTTTAIVLYILLFLSIVFFVHKFYKKHYRKRHKKLVEYNFRQLEVQKIKTDQEVIKLTNEKLSQEIESKNRELAISTMSIIKRNEFLRSIKKELKQNPQIDDSNPIYKLIEKNLNSTKDWDFFKEAFNNADKDFLKRAKKLHPDLTHNNLKFCAYLRLNLTSKEIAPLLNISVKSVEIRRYRLRKKLNLSSKTNLTDYILSI</sequence>
<proteinExistence type="predicted"/>
<feature type="domain" description="HTH luxR-type" evidence="2">
    <location>
        <begin position="870"/>
        <end position="927"/>
    </location>
</feature>
<dbReference type="AlphaFoldDB" id="A0A1B8TP60"/>
<dbReference type="GO" id="GO:0003677">
    <property type="term" value="F:DNA binding"/>
    <property type="evidence" value="ECO:0007669"/>
    <property type="project" value="InterPro"/>
</dbReference>
<dbReference type="Pfam" id="PF00196">
    <property type="entry name" value="GerE"/>
    <property type="match status" value="1"/>
</dbReference>
<dbReference type="InterPro" id="IPR016032">
    <property type="entry name" value="Sig_transdc_resp-reg_C-effctor"/>
</dbReference>
<evidence type="ECO:0000313" key="4">
    <source>
        <dbReference type="Proteomes" id="UP000092584"/>
    </source>
</evidence>
<dbReference type="EMBL" id="LSFM01000026">
    <property type="protein sequence ID" value="OBY61430.1"/>
    <property type="molecule type" value="Genomic_DNA"/>
</dbReference>
<dbReference type="Proteomes" id="UP000092584">
    <property type="component" value="Unassembled WGS sequence"/>
</dbReference>
<evidence type="ECO:0000259" key="2">
    <source>
        <dbReference type="SMART" id="SM00421"/>
    </source>
</evidence>
<dbReference type="InterPro" id="IPR013783">
    <property type="entry name" value="Ig-like_fold"/>
</dbReference>
<dbReference type="Gene3D" id="2.130.10.10">
    <property type="entry name" value="YVTN repeat-like/Quinoprotein amine dehydrogenase"/>
    <property type="match status" value="1"/>
</dbReference>
<dbReference type="InterPro" id="IPR000792">
    <property type="entry name" value="Tscrpt_reg_LuxR_C"/>
</dbReference>
<dbReference type="InterPro" id="IPR015943">
    <property type="entry name" value="WD40/YVTN_repeat-like_dom_sf"/>
</dbReference>
<keyword evidence="1" id="KW-0812">Transmembrane</keyword>
<dbReference type="OrthoDB" id="1090267at2"/>
<accession>A0A1B8TP60</accession>
<comment type="caution">
    <text evidence="3">The sequence shown here is derived from an EMBL/GenBank/DDBJ whole genome shotgun (WGS) entry which is preliminary data.</text>
</comment>
<dbReference type="InterPro" id="IPR036388">
    <property type="entry name" value="WH-like_DNA-bd_sf"/>
</dbReference>
<dbReference type="GO" id="GO:0006355">
    <property type="term" value="P:regulation of DNA-templated transcription"/>
    <property type="evidence" value="ECO:0007669"/>
    <property type="project" value="InterPro"/>
</dbReference>
<feature type="transmembrane region" description="Helical" evidence="1">
    <location>
        <begin position="727"/>
        <end position="752"/>
    </location>
</feature>
<dbReference type="KEGG" id="pob:LPB03_13770"/>
<protein>
    <recommendedName>
        <fullName evidence="2">HTH luxR-type domain-containing protein</fullName>
    </recommendedName>
</protein>
<gene>
    <name evidence="3" type="ORF">LPB3_15535</name>
</gene>
<dbReference type="SMART" id="SM00421">
    <property type="entry name" value="HTH_LUXR"/>
    <property type="match status" value="1"/>
</dbReference>
<reference evidence="4" key="1">
    <citation type="submission" date="2016-02" db="EMBL/GenBank/DDBJ databases">
        <authorList>
            <person name="Shin S.-K."/>
            <person name="Yi H."/>
            <person name="Kim E."/>
        </authorList>
    </citation>
    <scope>NUCLEOTIDE SEQUENCE [LARGE SCALE GENOMIC DNA]</scope>
    <source>
        <strain evidence="4">LPB0003</strain>
    </source>
</reference>
<organism evidence="3 4">
    <name type="scientific">Polaribacter vadi</name>
    <dbReference type="NCBI Taxonomy" id="1774273"/>
    <lineage>
        <taxon>Bacteria</taxon>
        <taxon>Pseudomonadati</taxon>
        <taxon>Bacteroidota</taxon>
        <taxon>Flavobacteriia</taxon>
        <taxon>Flavobacteriales</taxon>
        <taxon>Flavobacteriaceae</taxon>
    </lineage>
</organism>
<keyword evidence="1" id="KW-0472">Membrane</keyword>
<dbReference type="Gene3D" id="1.10.10.10">
    <property type="entry name" value="Winged helix-like DNA-binding domain superfamily/Winged helix DNA-binding domain"/>
    <property type="match status" value="1"/>
</dbReference>